<protein>
    <submittedName>
        <fullName evidence="3">Interferon alpha/beta receptor 1</fullName>
    </submittedName>
</protein>
<dbReference type="AlphaFoldDB" id="L5MHZ2"/>
<feature type="region of interest" description="Disordered" evidence="1">
    <location>
        <begin position="534"/>
        <end position="583"/>
    </location>
</feature>
<dbReference type="eggNOG" id="ENOG502RISU">
    <property type="taxonomic scope" value="Eukaryota"/>
</dbReference>
<dbReference type="PROSITE" id="PS50853">
    <property type="entry name" value="FN3"/>
    <property type="match status" value="1"/>
</dbReference>
<gene>
    <name evidence="3" type="ORF">MDA_GLEAN10011995</name>
</gene>
<evidence type="ECO:0000256" key="1">
    <source>
        <dbReference type="SAM" id="MobiDB-lite"/>
    </source>
</evidence>
<evidence type="ECO:0000313" key="4">
    <source>
        <dbReference type="Proteomes" id="UP000010556"/>
    </source>
</evidence>
<dbReference type="Proteomes" id="UP000010556">
    <property type="component" value="Unassembled WGS sequence"/>
</dbReference>
<sequence>MEEGCLAGSEGSWVLEDWWLEQRDEIAVASKGREGGGPPAGGTKLKPPQNVEVDIIDDTFTLRWARSKEPAGNVTVSADYLIPGIVDNWTKLPGCQHVTSATCDFSSLKMNVYEEIKLRIRAEEGNNTSPWHELDTFIPFQQARIGPPKVHLEAEDKAIAINISPPGAEDSVMWQQENPQYSVIIWRNMSGAQPWNETHHSRFPRIKIHKLMPETTYCVRVKARLLLHPNPAEFSPVHCVNTTVENELPAPENIQVILENDTYVLKWDYTHDNVTFEAQWLKSYLKRMPGSESEKWVQVQGCERAPVARCAPPPDMFRKRFYVRVRASRGNSSSPWSREEEFDTRRRVVIPPLVVALKPLSSHSLQVSVGFQDQTELQHYPLTYEVTFWENASNAERKTFVEQRADFTVLSLKPRTVYCADAQALLEDRPRSQRSNVACATTEAGGAPGAPLAAGVSAALTVLLVLCAALALGKLVHYVFFPAGKPPATIDEYFPEEPMKNLLLSTSVERTEECFIIENVDAVSAKEVNRLDEDHKTYTSQASQDSGNYSIEDESGESGGSQAGEELGQRGAGAGARSAVGFA</sequence>
<dbReference type="GO" id="GO:0005886">
    <property type="term" value="C:plasma membrane"/>
    <property type="evidence" value="ECO:0007669"/>
    <property type="project" value="TreeGrafter"/>
</dbReference>
<proteinExistence type="predicted"/>
<accession>L5MHZ2</accession>
<dbReference type="Pfam" id="PF09294">
    <property type="entry name" value="Interfer-bind"/>
    <property type="match status" value="2"/>
</dbReference>
<organism evidence="3 4">
    <name type="scientific">Myotis davidii</name>
    <name type="common">David's myotis</name>
    <dbReference type="NCBI Taxonomy" id="225400"/>
    <lineage>
        <taxon>Eukaryota</taxon>
        <taxon>Metazoa</taxon>
        <taxon>Chordata</taxon>
        <taxon>Craniata</taxon>
        <taxon>Vertebrata</taxon>
        <taxon>Euteleostomi</taxon>
        <taxon>Mammalia</taxon>
        <taxon>Eutheria</taxon>
        <taxon>Laurasiatheria</taxon>
        <taxon>Chiroptera</taxon>
        <taxon>Yangochiroptera</taxon>
        <taxon>Vespertilionidae</taxon>
        <taxon>Myotis</taxon>
    </lineage>
</organism>
<feature type="domain" description="Fibronectin type-III" evidence="2">
    <location>
        <begin position="351"/>
        <end position="445"/>
    </location>
</feature>
<dbReference type="PANTHER" id="PTHR20859:SF54">
    <property type="entry name" value="INTERFERON ALPHA_BETA RECEPTOR 1"/>
    <property type="match status" value="1"/>
</dbReference>
<keyword evidence="3" id="KW-0675">Receptor</keyword>
<dbReference type="SUPFAM" id="SSF49265">
    <property type="entry name" value="Fibronectin type III"/>
    <property type="match status" value="4"/>
</dbReference>
<dbReference type="InterPro" id="IPR036116">
    <property type="entry name" value="FN3_sf"/>
</dbReference>
<dbReference type="Pfam" id="PF01108">
    <property type="entry name" value="Tissue_fac"/>
    <property type="match status" value="1"/>
</dbReference>
<dbReference type="InterPro" id="IPR015373">
    <property type="entry name" value="Interferon/interleukin_rcp_dom"/>
</dbReference>
<dbReference type="FunFam" id="2.60.40.10:FF:001548">
    <property type="entry name" value="Interferon receptor 1 isoform 4"/>
    <property type="match status" value="1"/>
</dbReference>
<evidence type="ECO:0000313" key="3">
    <source>
        <dbReference type="EMBL" id="ELK38269.1"/>
    </source>
</evidence>
<keyword evidence="4" id="KW-1185">Reference proteome</keyword>
<dbReference type="PANTHER" id="PTHR20859">
    <property type="entry name" value="INTERFERON/INTERLEUKIN RECEPTOR"/>
    <property type="match status" value="1"/>
</dbReference>
<feature type="compositionally biased region" description="Polar residues" evidence="1">
    <location>
        <begin position="538"/>
        <end position="549"/>
    </location>
</feature>
<reference evidence="4" key="1">
    <citation type="journal article" date="2013" name="Science">
        <title>Comparative analysis of bat genomes provides insight into the evolution of flight and immunity.</title>
        <authorList>
            <person name="Zhang G."/>
            <person name="Cowled C."/>
            <person name="Shi Z."/>
            <person name="Huang Z."/>
            <person name="Bishop-Lilly K.A."/>
            <person name="Fang X."/>
            <person name="Wynne J.W."/>
            <person name="Xiong Z."/>
            <person name="Baker M.L."/>
            <person name="Zhao W."/>
            <person name="Tachedjian M."/>
            <person name="Zhu Y."/>
            <person name="Zhou P."/>
            <person name="Jiang X."/>
            <person name="Ng J."/>
            <person name="Yang L."/>
            <person name="Wu L."/>
            <person name="Xiao J."/>
            <person name="Feng Y."/>
            <person name="Chen Y."/>
            <person name="Sun X."/>
            <person name="Zhang Y."/>
            <person name="Marsh G.A."/>
            <person name="Crameri G."/>
            <person name="Broder C.C."/>
            <person name="Frey K.G."/>
            <person name="Wang L.F."/>
            <person name="Wang J."/>
        </authorList>
    </citation>
    <scope>NUCLEOTIDE SEQUENCE [LARGE SCALE GENOMIC DNA]</scope>
</reference>
<dbReference type="InterPro" id="IPR013783">
    <property type="entry name" value="Ig-like_fold"/>
</dbReference>
<dbReference type="InterPro" id="IPR050650">
    <property type="entry name" value="Type-II_Cytokine-TF_Rcpt"/>
</dbReference>
<dbReference type="EMBL" id="KB099079">
    <property type="protein sequence ID" value="ELK38269.1"/>
    <property type="molecule type" value="Genomic_DNA"/>
</dbReference>
<evidence type="ECO:0000259" key="2">
    <source>
        <dbReference type="PROSITE" id="PS50853"/>
    </source>
</evidence>
<dbReference type="SMART" id="SM00060">
    <property type="entry name" value="FN3"/>
    <property type="match status" value="3"/>
</dbReference>
<name>L5MHZ2_MYODS</name>
<dbReference type="Gene3D" id="2.60.40.10">
    <property type="entry name" value="Immunoglobulins"/>
    <property type="match status" value="4"/>
</dbReference>
<dbReference type="GO" id="GO:0004905">
    <property type="term" value="F:type I interferon receptor activity"/>
    <property type="evidence" value="ECO:0007669"/>
    <property type="project" value="TreeGrafter"/>
</dbReference>
<dbReference type="InterPro" id="IPR003961">
    <property type="entry name" value="FN3_dom"/>
</dbReference>